<organism evidence="1 2">
    <name type="scientific">Molorchus minor</name>
    <dbReference type="NCBI Taxonomy" id="1323400"/>
    <lineage>
        <taxon>Eukaryota</taxon>
        <taxon>Metazoa</taxon>
        <taxon>Ecdysozoa</taxon>
        <taxon>Arthropoda</taxon>
        <taxon>Hexapoda</taxon>
        <taxon>Insecta</taxon>
        <taxon>Pterygota</taxon>
        <taxon>Neoptera</taxon>
        <taxon>Endopterygota</taxon>
        <taxon>Coleoptera</taxon>
        <taxon>Polyphaga</taxon>
        <taxon>Cucujiformia</taxon>
        <taxon>Chrysomeloidea</taxon>
        <taxon>Cerambycidae</taxon>
        <taxon>Lamiinae</taxon>
        <taxon>Monochamini</taxon>
        <taxon>Molorchus</taxon>
    </lineage>
</organism>
<reference evidence="1" key="1">
    <citation type="journal article" date="2023" name="Insect Mol. Biol.">
        <title>Genome sequencing provides insights into the evolution of gene families encoding plant cell wall-degrading enzymes in longhorned beetles.</title>
        <authorList>
            <person name="Shin N.R."/>
            <person name="Okamura Y."/>
            <person name="Kirsch R."/>
            <person name="Pauchet Y."/>
        </authorList>
    </citation>
    <scope>NUCLEOTIDE SEQUENCE</scope>
    <source>
        <strain evidence="1">MMC_N1</strain>
    </source>
</reference>
<keyword evidence="2" id="KW-1185">Reference proteome</keyword>
<dbReference type="EMBL" id="JAPWTJ010002024">
    <property type="protein sequence ID" value="KAJ8968303.1"/>
    <property type="molecule type" value="Genomic_DNA"/>
</dbReference>
<evidence type="ECO:0000313" key="1">
    <source>
        <dbReference type="EMBL" id="KAJ8968303.1"/>
    </source>
</evidence>
<proteinExistence type="predicted"/>
<gene>
    <name evidence="1" type="ORF">NQ317_013710</name>
</gene>
<protein>
    <submittedName>
        <fullName evidence="1">Uncharacterized protein</fullName>
    </submittedName>
</protein>
<accession>A0ABQ9IXI8</accession>
<comment type="caution">
    <text evidence="1">The sequence shown here is derived from an EMBL/GenBank/DDBJ whole genome shotgun (WGS) entry which is preliminary data.</text>
</comment>
<sequence length="91" mass="10008">MLEAFVVIVRFMYFYIGYSLEEAMLAAAQEAAAQQAVQLQQAGAGAADRMGCERGRTRTGAILAVPLLRGEPHPQIYALHNRVAISFFIHI</sequence>
<evidence type="ECO:0000313" key="2">
    <source>
        <dbReference type="Proteomes" id="UP001162164"/>
    </source>
</evidence>
<name>A0ABQ9IXI8_9CUCU</name>
<dbReference type="Proteomes" id="UP001162164">
    <property type="component" value="Unassembled WGS sequence"/>
</dbReference>